<dbReference type="SMART" id="SM00421">
    <property type="entry name" value="HTH_LUXR"/>
    <property type="match status" value="1"/>
</dbReference>
<keyword evidence="1" id="KW-1133">Transmembrane helix</keyword>
<dbReference type="InterPro" id="IPR000792">
    <property type="entry name" value="Tscrpt_reg_LuxR_C"/>
</dbReference>
<dbReference type="GeneID" id="303484166"/>
<name>A0ABM6M2Y5_9SPHN</name>
<accession>A0ABM6M2Y5</accession>
<evidence type="ECO:0000256" key="1">
    <source>
        <dbReference type="SAM" id="Phobius"/>
    </source>
</evidence>
<dbReference type="CDD" id="cd06170">
    <property type="entry name" value="LuxR_C_like"/>
    <property type="match status" value="1"/>
</dbReference>
<sequence>MGDSVSQPSTDDVRWTRLTEKQRACLDLLLDRQTSKQIARRLGISKPTVDQRLTAARQILGAANRDEAAILYGQLKQTYDRITYDPAQVPSDTSHGPSIISDANPAEALVLQDSGAASVGSPSRNFWRHDHDLKARIWIMTAMLVVAVILILAGLGIAQALTRLVSG</sequence>
<evidence type="ECO:0000259" key="2">
    <source>
        <dbReference type="PROSITE" id="PS50043"/>
    </source>
</evidence>
<dbReference type="EMBL" id="CP020083">
    <property type="protein sequence ID" value="ASR50236.1"/>
    <property type="molecule type" value="Genomic_DNA"/>
</dbReference>
<keyword evidence="4" id="KW-1185">Reference proteome</keyword>
<keyword evidence="1" id="KW-0812">Transmembrane</keyword>
<dbReference type="Gene3D" id="1.10.10.10">
    <property type="entry name" value="Winged helix-like DNA-binding domain superfamily/Winged helix DNA-binding domain"/>
    <property type="match status" value="1"/>
</dbReference>
<dbReference type="SUPFAM" id="SSF46894">
    <property type="entry name" value="C-terminal effector domain of the bipartite response regulators"/>
    <property type="match status" value="1"/>
</dbReference>
<dbReference type="InterPro" id="IPR036388">
    <property type="entry name" value="WH-like_DNA-bd_sf"/>
</dbReference>
<organism evidence="3 4">
    <name type="scientific">Blastomonas fulva</name>
    <dbReference type="NCBI Taxonomy" id="1550728"/>
    <lineage>
        <taxon>Bacteria</taxon>
        <taxon>Pseudomonadati</taxon>
        <taxon>Pseudomonadota</taxon>
        <taxon>Alphaproteobacteria</taxon>
        <taxon>Sphingomonadales</taxon>
        <taxon>Sphingomonadaceae</taxon>
        <taxon>Blastomonas</taxon>
    </lineage>
</organism>
<dbReference type="InterPro" id="IPR016032">
    <property type="entry name" value="Sig_transdc_resp-reg_C-effctor"/>
</dbReference>
<evidence type="ECO:0000313" key="4">
    <source>
        <dbReference type="Proteomes" id="UP000258016"/>
    </source>
</evidence>
<proteinExistence type="predicted"/>
<protein>
    <submittedName>
        <fullName evidence="3">Helix-turn-helix transcriptional regulator</fullName>
    </submittedName>
</protein>
<gene>
    <name evidence="3" type="ORF">B5J99_01080</name>
</gene>
<dbReference type="Pfam" id="PF00196">
    <property type="entry name" value="GerE"/>
    <property type="match status" value="1"/>
</dbReference>
<reference evidence="3 4" key="1">
    <citation type="submission" date="2017-03" db="EMBL/GenBank/DDBJ databases">
        <title>Complete genome sequence of Blastomonas fulva degrading microcsystin LR.</title>
        <authorList>
            <person name="Lee H.-g."/>
            <person name="Jin L."/>
            <person name="oh H.-M."/>
        </authorList>
    </citation>
    <scope>NUCLEOTIDE SEQUENCE [LARGE SCALE GENOMIC DNA]</scope>
    <source>
        <strain evidence="3 4">T2</strain>
    </source>
</reference>
<feature type="domain" description="HTH luxR-type" evidence="2">
    <location>
        <begin position="11"/>
        <end position="76"/>
    </location>
</feature>
<keyword evidence="1" id="KW-0472">Membrane</keyword>
<dbReference type="Proteomes" id="UP000258016">
    <property type="component" value="Chromosome"/>
</dbReference>
<dbReference type="RefSeq" id="WP_117351185.1">
    <property type="nucleotide sequence ID" value="NZ_CP020083.1"/>
</dbReference>
<feature type="transmembrane region" description="Helical" evidence="1">
    <location>
        <begin position="137"/>
        <end position="161"/>
    </location>
</feature>
<evidence type="ECO:0000313" key="3">
    <source>
        <dbReference type="EMBL" id="ASR50236.1"/>
    </source>
</evidence>
<dbReference type="PROSITE" id="PS50043">
    <property type="entry name" value="HTH_LUXR_2"/>
    <property type="match status" value="1"/>
</dbReference>